<dbReference type="GO" id="GO:0000045">
    <property type="term" value="P:autophagosome assembly"/>
    <property type="evidence" value="ECO:0007669"/>
    <property type="project" value="TreeGrafter"/>
</dbReference>
<evidence type="ECO:0000256" key="2">
    <source>
        <dbReference type="ARBA" id="ARBA00009436"/>
    </source>
</evidence>
<evidence type="ECO:0000256" key="1">
    <source>
        <dbReference type="ARBA" id="ARBA00004477"/>
    </source>
</evidence>
<evidence type="ECO:0000256" key="3">
    <source>
        <dbReference type="ARBA" id="ARBA00020827"/>
    </source>
</evidence>
<evidence type="ECO:0000256" key="7">
    <source>
        <dbReference type="ARBA" id="ARBA00023136"/>
    </source>
</evidence>
<dbReference type="PANTHER" id="PTHR20994">
    <property type="entry name" value="ER MEMBRANE PROTEIN COMPLEX SUBUNIT 6"/>
    <property type="match status" value="1"/>
</dbReference>
<dbReference type="PANTHER" id="PTHR20994:SF0">
    <property type="entry name" value="ER MEMBRANE PROTEIN COMPLEX SUBUNIT 6"/>
    <property type="match status" value="1"/>
</dbReference>
<dbReference type="Proteomes" id="UP001362899">
    <property type="component" value="Unassembled WGS sequence"/>
</dbReference>
<name>A0AAV5RIH5_STABA</name>
<keyword evidence="6 8" id="KW-1133">Transmembrane helix</keyword>
<evidence type="ECO:0000256" key="4">
    <source>
        <dbReference type="ARBA" id="ARBA00022692"/>
    </source>
</evidence>
<keyword evidence="10" id="KW-1185">Reference proteome</keyword>
<reference evidence="9 10" key="1">
    <citation type="journal article" date="2023" name="Elife">
        <title>Identification of key yeast species and microbe-microbe interactions impacting larval growth of Drosophila in the wild.</title>
        <authorList>
            <person name="Mure A."/>
            <person name="Sugiura Y."/>
            <person name="Maeda R."/>
            <person name="Honda K."/>
            <person name="Sakurai N."/>
            <person name="Takahashi Y."/>
            <person name="Watada M."/>
            <person name="Katoh T."/>
            <person name="Gotoh A."/>
            <person name="Gotoh Y."/>
            <person name="Taniguchi I."/>
            <person name="Nakamura K."/>
            <person name="Hayashi T."/>
            <person name="Katayama T."/>
            <person name="Uemura T."/>
            <person name="Hattori Y."/>
        </authorList>
    </citation>
    <scope>NUCLEOTIDE SEQUENCE [LARGE SCALE GENOMIC DNA]</scope>
    <source>
        <strain evidence="9 10">SB-73</strain>
    </source>
</reference>
<evidence type="ECO:0000256" key="6">
    <source>
        <dbReference type="ARBA" id="ARBA00022989"/>
    </source>
</evidence>
<evidence type="ECO:0000313" key="9">
    <source>
        <dbReference type="EMBL" id="GMM51384.1"/>
    </source>
</evidence>
<keyword evidence="5" id="KW-0256">Endoplasmic reticulum</keyword>
<keyword evidence="7 8" id="KW-0472">Membrane</keyword>
<dbReference type="AlphaFoldDB" id="A0AAV5RIH5"/>
<evidence type="ECO:0000313" key="10">
    <source>
        <dbReference type="Proteomes" id="UP001362899"/>
    </source>
</evidence>
<dbReference type="EMBL" id="BTGC01000005">
    <property type="protein sequence ID" value="GMM51384.1"/>
    <property type="molecule type" value="Genomic_DNA"/>
</dbReference>
<protein>
    <recommendedName>
        <fullName evidence="3">ER membrane protein complex subunit 6</fullName>
    </recommendedName>
</protein>
<proteinExistence type="inferred from homology"/>
<dbReference type="Pfam" id="PF07019">
    <property type="entry name" value="EMC6"/>
    <property type="match status" value="1"/>
</dbReference>
<comment type="caution">
    <text evidence="9">The sequence shown here is derived from an EMBL/GenBank/DDBJ whole genome shotgun (WGS) entry which is preliminary data.</text>
</comment>
<dbReference type="GO" id="GO:0072546">
    <property type="term" value="C:EMC complex"/>
    <property type="evidence" value="ECO:0007669"/>
    <property type="project" value="InterPro"/>
</dbReference>
<sequence length="104" mass="11212">MNTAGVDPVSYSSVRKNNTALLKIRHTVALVTGCVAGALRLEFLGGLSFYLLLWAISSLVVIAVSGNPSYYFTSSKRSILTSGIMMSFPGFLLAWSLVYSLVET</sequence>
<feature type="transmembrane region" description="Helical" evidence="8">
    <location>
        <begin position="79"/>
        <end position="102"/>
    </location>
</feature>
<dbReference type="InterPro" id="IPR008504">
    <property type="entry name" value="Emc6"/>
</dbReference>
<organism evidence="9 10">
    <name type="scientific">Starmerella bacillaris</name>
    <name type="common">Yeast</name>
    <name type="synonym">Candida zemplinina</name>
    <dbReference type="NCBI Taxonomy" id="1247836"/>
    <lineage>
        <taxon>Eukaryota</taxon>
        <taxon>Fungi</taxon>
        <taxon>Dikarya</taxon>
        <taxon>Ascomycota</taxon>
        <taxon>Saccharomycotina</taxon>
        <taxon>Dipodascomycetes</taxon>
        <taxon>Dipodascales</taxon>
        <taxon>Trichomonascaceae</taxon>
        <taxon>Starmerella</taxon>
    </lineage>
</organism>
<dbReference type="InterPro" id="IPR029008">
    <property type="entry name" value="EMC6-like"/>
</dbReference>
<feature type="transmembrane region" description="Helical" evidence="8">
    <location>
        <begin position="47"/>
        <end position="67"/>
    </location>
</feature>
<evidence type="ECO:0000256" key="8">
    <source>
        <dbReference type="SAM" id="Phobius"/>
    </source>
</evidence>
<keyword evidence="4 8" id="KW-0812">Transmembrane</keyword>
<accession>A0AAV5RIH5</accession>
<comment type="subcellular location">
    <subcellularLocation>
        <location evidence="1">Endoplasmic reticulum membrane</location>
        <topology evidence="1">Multi-pass membrane protein</topology>
    </subcellularLocation>
</comment>
<gene>
    <name evidence="9" type="ORF">DASB73_023420</name>
</gene>
<evidence type="ECO:0000256" key="5">
    <source>
        <dbReference type="ARBA" id="ARBA00022824"/>
    </source>
</evidence>
<dbReference type="GO" id="GO:0034975">
    <property type="term" value="P:protein folding in endoplasmic reticulum"/>
    <property type="evidence" value="ECO:0007669"/>
    <property type="project" value="TreeGrafter"/>
</dbReference>
<comment type="similarity">
    <text evidence="2">Belongs to the EMC6 family.</text>
</comment>